<protein>
    <submittedName>
        <fullName evidence="1">Uncharacterized protein</fullName>
    </submittedName>
</protein>
<accession>R9AF12</accession>
<dbReference type="HOGENOM" id="CLU_085417_1_0_1"/>
<proteinExistence type="predicted"/>
<evidence type="ECO:0000313" key="2">
    <source>
        <dbReference type="Proteomes" id="UP000014064"/>
    </source>
</evidence>
<reference evidence="2" key="1">
    <citation type="journal article" date="2013" name="BMC Genomics">
        <title>Genome and transcriptome sequencing of the halophilic fungus Wallemia ichthyophaga: haloadaptations present and absent.</title>
        <authorList>
            <person name="Zajc J."/>
            <person name="Liu Y."/>
            <person name="Dai W."/>
            <person name="Yang Z."/>
            <person name="Hu J."/>
            <person name="Gostincar C."/>
            <person name="Gunde-Cimerman N."/>
        </authorList>
    </citation>
    <scope>NUCLEOTIDE SEQUENCE [LARGE SCALE GENOMIC DNA]</scope>
    <source>
        <strain evidence="2">EXF-994 / CBS 113033</strain>
    </source>
</reference>
<dbReference type="RefSeq" id="XP_009268507.1">
    <property type="nucleotide sequence ID" value="XM_009270232.1"/>
</dbReference>
<gene>
    <name evidence="1" type="ORF">J056_000604</name>
</gene>
<dbReference type="GeneID" id="20373556"/>
<dbReference type="OrthoDB" id="5584028at2759"/>
<dbReference type="KEGG" id="wic:J056_000604"/>
<organism evidence="1 2">
    <name type="scientific">Wallemia ichthyophaga (strain EXF-994 / CBS 113033)</name>
    <dbReference type="NCBI Taxonomy" id="1299270"/>
    <lineage>
        <taxon>Eukaryota</taxon>
        <taxon>Fungi</taxon>
        <taxon>Dikarya</taxon>
        <taxon>Basidiomycota</taxon>
        <taxon>Wallemiomycotina</taxon>
        <taxon>Wallemiomycetes</taxon>
        <taxon>Wallemiales</taxon>
        <taxon>Wallemiaceae</taxon>
        <taxon>Wallemia</taxon>
    </lineage>
</organism>
<name>R9AF12_WALI9</name>
<dbReference type="PANTHER" id="PTHR37852:SF1">
    <property type="entry name" value="HIG1 DOMAIN-CONTAINING PROTEIN"/>
    <property type="match status" value="1"/>
</dbReference>
<dbReference type="Proteomes" id="UP000014064">
    <property type="component" value="Unassembled WGS sequence"/>
</dbReference>
<dbReference type="STRING" id="1299270.R9AF12"/>
<dbReference type="PANTHER" id="PTHR37852">
    <property type="entry name" value="YALI0B21208P"/>
    <property type="match status" value="1"/>
</dbReference>
<dbReference type="AlphaFoldDB" id="R9AF12"/>
<sequence length="170" mass="18372">MTTQGGNRETESNVIRLTIPERSFPIVFCASLVGFSLGSYRGGRLAGKKFLAENAHRAPKTVQGWYFYNKTKNYKIMQMSLKNGLVDGSKMGGIGLLWVLGSVGAEKARQRAGLGDSVYRPIDDLSGSLSTVAATSIVYKLKTPAIKRLTGIAVLASVSMSTLIQLKQIL</sequence>
<dbReference type="EMBL" id="KE007233">
    <property type="protein sequence ID" value="EOR00794.1"/>
    <property type="molecule type" value="Genomic_DNA"/>
</dbReference>
<evidence type="ECO:0000313" key="1">
    <source>
        <dbReference type="EMBL" id="EOR00794.1"/>
    </source>
</evidence>
<keyword evidence="2" id="KW-1185">Reference proteome</keyword>
<dbReference type="eggNOG" id="ENOG502S3TP">
    <property type="taxonomic scope" value="Eukaryota"/>
</dbReference>